<comment type="caution">
    <text evidence="2">The sequence shown here is derived from an EMBL/GenBank/DDBJ whole genome shotgun (WGS) entry which is preliminary data.</text>
</comment>
<feature type="domain" description="RNase H type-1" evidence="1">
    <location>
        <begin position="141"/>
        <end position="219"/>
    </location>
</feature>
<dbReference type="InterPro" id="IPR002156">
    <property type="entry name" value="RNaseH_domain"/>
</dbReference>
<protein>
    <recommendedName>
        <fullName evidence="1">RNase H type-1 domain-containing protein</fullName>
    </recommendedName>
</protein>
<dbReference type="EMBL" id="PKMF04000006">
    <property type="protein sequence ID" value="KAK7860553.1"/>
    <property type="molecule type" value="Genomic_DNA"/>
</dbReference>
<evidence type="ECO:0000313" key="2">
    <source>
        <dbReference type="EMBL" id="KAK7860553.1"/>
    </source>
</evidence>
<reference evidence="2" key="3">
    <citation type="submission" date="2023-07" db="EMBL/GenBank/DDBJ databases">
        <title>An improved reference 1 genome and first organelle genomes of Quercus suber.</title>
        <authorList>
            <consortium name="Genosuber Consortium"/>
            <person name="Usie A."/>
            <person name="Serra O."/>
            <person name="Barros P."/>
        </authorList>
    </citation>
    <scope>NUCLEOTIDE SEQUENCE</scope>
    <source>
        <strain evidence="2">HL8</strain>
        <tissue evidence="2">Leaves</tissue>
    </source>
</reference>
<organism evidence="2">
    <name type="scientific">Quercus suber</name>
    <name type="common">Cork oak</name>
    <dbReference type="NCBI Taxonomy" id="58331"/>
    <lineage>
        <taxon>Eukaryota</taxon>
        <taxon>Viridiplantae</taxon>
        <taxon>Streptophyta</taxon>
        <taxon>Embryophyta</taxon>
        <taxon>Tracheophyta</taxon>
        <taxon>Spermatophyta</taxon>
        <taxon>Magnoliopsida</taxon>
        <taxon>eudicotyledons</taxon>
        <taxon>Gunneridae</taxon>
        <taxon>Pentapetalae</taxon>
        <taxon>rosids</taxon>
        <taxon>fabids</taxon>
        <taxon>Fagales</taxon>
        <taxon>Fagaceae</taxon>
        <taxon>Quercus</taxon>
    </lineage>
</organism>
<accession>A0AAW0M9G7</accession>
<gene>
    <name evidence="2" type="ORF">CFP56_036752</name>
</gene>
<dbReference type="Pfam" id="PF13456">
    <property type="entry name" value="RVT_3"/>
    <property type="match status" value="1"/>
</dbReference>
<dbReference type="PANTHER" id="PTHR47074">
    <property type="entry name" value="BNAC02G40300D PROTEIN"/>
    <property type="match status" value="1"/>
</dbReference>
<dbReference type="PANTHER" id="PTHR47074:SF48">
    <property type="entry name" value="POLYNUCLEOTIDYL TRANSFERASE, RIBONUCLEASE H-LIKE SUPERFAMILY PROTEIN"/>
    <property type="match status" value="1"/>
</dbReference>
<name>A0AAW0M9G7_QUESU</name>
<dbReference type="InterPro" id="IPR052929">
    <property type="entry name" value="RNase_H-like_EbsB-rel"/>
</dbReference>
<dbReference type="InterPro" id="IPR036397">
    <property type="entry name" value="RNaseH_sf"/>
</dbReference>
<proteinExistence type="predicted"/>
<dbReference type="GO" id="GO:0004523">
    <property type="term" value="F:RNA-DNA hybrid ribonuclease activity"/>
    <property type="evidence" value="ECO:0007669"/>
    <property type="project" value="InterPro"/>
</dbReference>
<dbReference type="SUPFAM" id="SSF53098">
    <property type="entry name" value="Ribonuclease H-like"/>
    <property type="match status" value="1"/>
</dbReference>
<dbReference type="Gene3D" id="3.30.420.10">
    <property type="entry name" value="Ribonuclease H-like superfamily/Ribonuclease H"/>
    <property type="match status" value="1"/>
</dbReference>
<dbReference type="InterPro" id="IPR012337">
    <property type="entry name" value="RNaseH-like_sf"/>
</dbReference>
<evidence type="ECO:0000259" key="1">
    <source>
        <dbReference type="Pfam" id="PF13456"/>
    </source>
</evidence>
<dbReference type="GO" id="GO:0003676">
    <property type="term" value="F:nucleic acid binding"/>
    <property type="evidence" value="ECO:0007669"/>
    <property type="project" value="InterPro"/>
</dbReference>
<reference evidence="2" key="1">
    <citation type="submission" date="2017-12" db="EMBL/GenBank/DDBJ databases">
        <authorList>
            <person name="Barbosa P."/>
            <person name="Usie A."/>
            <person name="Ramos A.M."/>
        </authorList>
    </citation>
    <scope>NUCLEOTIDE SEQUENCE</scope>
    <source>
        <strain evidence="2">HL8</strain>
        <tissue evidence="2">Leaves</tissue>
    </source>
</reference>
<sequence length="234" mass="26287">MNDGVDPIKPCIEKHEPSLDLFMAGRRVWDPGLVDEVFLPWEAELIKKIPVLQKTIQELYRAVRGGCVQRFRVLDGSVFNNFLRRDRLRENQPAWPLNEVGERAIGLVREFFEVGKSEAVTRGAVAPVRWFRPPDGFYKVNFDAALFENLGCAGIGVAVRDSVGAIIAALSQRIPLPLPVEMAEAMAARRAVLFVQELCLSKVLVEGDCLRVVSALNSSLIFRNFQSRMDDLDF</sequence>
<reference evidence="2" key="2">
    <citation type="journal article" date="2018" name="Sci. Data">
        <title>The draft genome sequence of cork oak.</title>
        <authorList>
            <person name="Ramos A.M."/>
            <person name="Usie A."/>
            <person name="Barbosa P."/>
            <person name="Barros P.M."/>
            <person name="Capote T."/>
            <person name="Chaves I."/>
            <person name="Simoes F."/>
            <person name="Abreu I."/>
            <person name="Carrasquinho I."/>
            <person name="Faro C."/>
            <person name="Guimaraes J.B."/>
            <person name="Mendonca D."/>
            <person name="Nobrega F."/>
            <person name="Rodrigues L."/>
            <person name="Saibo N.J.M."/>
            <person name="Varela M.C."/>
            <person name="Egas C."/>
            <person name="Matos J."/>
            <person name="Miguel C.M."/>
            <person name="Oliveira M.M."/>
            <person name="Ricardo C.P."/>
            <person name="Goncalves S."/>
        </authorList>
    </citation>
    <scope>NUCLEOTIDE SEQUENCE [LARGE SCALE GENOMIC DNA]</scope>
    <source>
        <strain evidence="2">HL8</strain>
    </source>
</reference>
<dbReference type="AlphaFoldDB" id="A0AAW0M9G7"/>